<keyword evidence="3" id="KW-0862">Zinc</keyword>
<keyword evidence="8" id="KW-1185">Reference proteome</keyword>
<dbReference type="PROSITE" id="PS51501">
    <property type="entry name" value="ZF_DNL"/>
    <property type="match status" value="1"/>
</dbReference>
<dbReference type="GO" id="GO:0030150">
    <property type="term" value="P:protein import into mitochondrial matrix"/>
    <property type="evidence" value="ECO:0007669"/>
    <property type="project" value="TreeGrafter"/>
</dbReference>
<evidence type="ECO:0000256" key="3">
    <source>
        <dbReference type="ARBA" id="ARBA00022833"/>
    </source>
</evidence>
<evidence type="ECO:0000256" key="5">
    <source>
        <dbReference type="SAM" id="MobiDB-lite"/>
    </source>
</evidence>
<evidence type="ECO:0000313" key="7">
    <source>
        <dbReference type="EMBL" id="KAF8903439.1"/>
    </source>
</evidence>
<dbReference type="InterPro" id="IPR007853">
    <property type="entry name" value="Znf_DNL-typ"/>
</dbReference>
<feature type="compositionally biased region" description="Low complexity" evidence="5">
    <location>
        <begin position="50"/>
        <end position="64"/>
    </location>
</feature>
<proteinExistence type="predicted"/>
<organism evidence="7 8">
    <name type="scientific">Gymnopilus junonius</name>
    <name type="common">Spectacular rustgill mushroom</name>
    <name type="synonym">Gymnopilus spectabilis subsp. junonius</name>
    <dbReference type="NCBI Taxonomy" id="109634"/>
    <lineage>
        <taxon>Eukaryota</taxon>
        <taxon>Fungi</taxon>
        <taxon>Dikarya</taxon>
        <taxon>Basidiomycota</taxon>
        <taxon>Agaricomycotina</taxon>
        <taxon>Agaricomycetes</taxon>
        <taxon>Agaricomycetidae</taxon>
        <taxon>Agaricales</taxon>
        <taxon>Agaricineae</taxon>
        <taxon>Hymenogastraceae</taxon>
        <taxon>Gymnopilus</taxon>
    </lineage>
</organism>
<dbReference type="GO" id="GO:0008270">
    <property type="term" value="F:zinc ion binding"/>
    <property type="evidence" value="ECO:0007669"/>
    <property type="project" value="UniProtKB-KW"/>
</dbReference>
<gene>
    <name evidence="7" type="ORF">CPB84DRAFT_1774145</name>
</gene>
<accession>A0A9P5NNQ4</accession>
<dbReference type="PANTHER" id="PTHR20922">
    <property type="entry name" value="DNL-TYPE ZINC FINGER PROTEIN"/>
    <property type="match status" value="1"/>
</dbReference>
<sequence length="213" mass="22783">MLPSRAFRNTGIPPVLRSLITLHPSLPSTIAVQLRFKLGVLPGTVPQAQTPGASSAPFSTSSSSWTNEIQSKTSSSPNSASISQSHDAVVPPLSGPSSESELPAQSQTPNTTTSQPLPERIEPRLSLTFTCTVPNCGERSTHQFSKQAYEKGIVLVQCPGCKNRHLIADHLGWFKEGTNGGKMPTVEDILRQKGEKVQKGVVTWAGGDLEVTE</sequence>
<dbReference type="AlphaFoldDB" id="A0A9P5NNQ4"/>
<dbReference type="Pfam" id="PF05180">
    <property type="entry name" value="zf-DNL"/>
    <property type="match status" value="1"/>
</dbReference>
<reference evidence="7" key="1">
    <citation type="submission" date="2020-11" db="EMBL/GenBank/DDBJ databases">
        <authorList>
            <consortium name="DOE Joint Genome Institute"/>
            <person name="Ahrendt S."/>
            <person name="Riley R."/>
            <person name="Andreopoulos W."/>
            <person name="LaButti K."/>
            <person name="Pangilinan J."/>
            <person name="Ruiz-duenas F.J."/>
            <person name="Barrasa J.M."/>
            <person name="Sanchez-Garcia M."/>
            <person name="Camarero S."/>
            <person name="Miyauchi S."/>
            <person name="Serrano A."/>
            <person name="Linde D."/>
            <person name="Babiker R."/>
            <person name="Drula E."/>
            <person name="Ayuso-Fernandez I."/>
            <person name="Pacheco R."/>
            <person name="Padilla G."/>
            <person name="Ferreira P."/>
            <person name="Barriuso J."/>
            <person name="Kellner H."/>
            <person name="Castanera R."/>
            <person name="Alfaro M."/>
            <person name="Ramirez L."/>
            <person name="Pisabarro A.G."/>
            <person name="Kuo A."/>
            <person name="Tritt A."/>
            <person name="Lipzen A."/>
            <person name="He G."/>
            <person name="Yan M."/>
            <person name="Ng V."/>
            <person name="Cullen D."/>
            <person name="Martin F."/>
            <person name="Rosso M.-N."/>
            <person name="Henrissat B."/>
            <person name="Hibbett D."/>
            <person name="Martinez A.T."/>
            <person name="Grigoriev I.V."/>
        </authorList>
    </citation>
    <scope>NUCLEOTIDE SEQUENCE</scope>
    <source>
        <strain evidence="7">AH 44721</strain>
    </source>
</reference>
<dbReference type="GO" id="GO:0051087">
    <property type="term" value="F:protein-folding chaperone binding"/>
    <property type="evidence" value="ECO:0007669"/>
    <property type="project" value="TreeGrafter"/>
</dbReference>
<evidence type="ECO:0000259" key="6">
    <source>
        <dbReference type="PROSITE" id="PS51501"/>
    </source>
</evidence>
<feature type="region of interest" description="Disordered" evidence="5">
    <location>
        <begin position="48"/>
        <end position="121"/>
    </location>
</feature>
<dbReference type="GO" id="GO:0005739">
    <property type="term" value="C:mitochondrion"/>
    <property type="evidence" value="ECO:0007669"/>
    <property type="project" value="TreeGrafter"/>
</dbReference>
<evidence type="ECO:0000256" key="1">
    <source>
        <dbReference type="ARBA" id="ARBA00022723"/>
    </source>
</evidence>
<feature type="domain" description="DNL-type" evidence="6">
    <location>
        <begin position="122"/>
        <end position="213"/>
    </location>
</feature>
<protein>
    <submittedName>
        <fullName evidence="7">DNL zinc finger-domain-containing protein</fullName>
    </submittedName>
</protein>
<comment type="caution">
    <text evidence="7">The sequence shown here is derived from an EMBL/GenBank/DDBJ whole genome shotgun (WGS) entry which is preliminary data.</text>
</comment>
<dbReference type="InterPro" id="IPR024158">
    <property type="entry name" value="Mt_import_TIM15"/>
</dbReference>
<dbReference type="Proteomes" id="UP000724874">
    <property type="component" value="Unassembled WGS sequence"/>
</dbReference>
<keyword evidence="2 4" id="KW-0863">Zinc-finger</keyword>
<dbReference type="GO" id="GO:0006457">
    <property type="term" value="P:protein folding"/>
    <property type="evidence" value="ECO:0007669"/>
    <property type="project" value="TreeGrafter"/>
</dbReference>
<feature type="compositionally biased region" description="Low complexity" evidence="5">
    <location>
        <begin position="71"/>
        <end position="118"/>
    </location>
</feature>
<name>A0A9P5NNQ4_GYMJU</name>
<dbReference type="GO" id="GO:0050821">
    <property type="term" value="P:protein stabilization"/>
    <property type="evidence" value="ECO:0007669"/>
    <property type="project" value="TreeGrafter"/>
</dbReference>
<dbReference type="EMBL" id="JADNYJ010000030">
    <property type="protein sequence ID" value="KAF8903439.1"/>
    <property type="molecule type" value="Genomic_DNA"/>
</dbReference>
<evidence type="ECO:0000256" key="2">
    <source>
        <dbReference type="ARBA" id="ARBA00022771"/>
    </source>
</evidence>
<dbReference type="OrthoDB" id="512667at2759"/>
<keyword evidence="1" id="KW-0479">Metal-binding</keyword>
<evidence type="ECO:0000256" key="4">
    <source>
        <dbReference type="PROSITE-ProRule" id="PRU00834"/>
    </source>
</evidence>
<evidence type="ECO:0000313" key="8">
    <source>
        <dbReference type="Proteomes" id="UP000724874"/>
    </source>
</evidence>
<dbReference type="PANTHER" id="PTHR20922:SF13">
    <property type="entry name" value="DNL-TYPE ZINC FINGER PROTEIN"/>
    <property type="match status" value="1"/>
</dbReference>